<organism evidence="1 2">
    <name type="scientific">Porites lobata</name>
    <dbReference type="NCBI Taxonomy" id="104759"/>
    <lineage>
        <taxon>Eukaryota</taxon>
        <taxon>Metazoa</taxon>
        <taxon>Cnidaria</taxon>
        <taxon>Anthozoa</taxon>
        <taxon>Hexacorallia</taxon>
        <taxon>Scleractinia</taxon>
        <taxon>Fungiina</taxon>
        <taxon>Poritidae</taxon>
        <taxon>Porites</taxon>
    </lineage>
</organism>
<evidence type="ECO:0000313" key="1">
    <source>
        <dbReference type="EMBL" id="CAH3167224.1"/>
    </source>
</evidence>
<name>A0ABN8QMM9_9CNID</name>
<keyword evidence="2" id="KW-1185">Reference proteome</keyword>
<protein>
    <submittedName>
        <fullName evidence="1">Uncharacterized protein</fullName>
    </submittedName>
</protein>
<dbReference type="EMBL" id="CALNXK010000140">
    <property type="protein sequence ID" value="CAH3167224.1"/>
    <property type="molecule type" value="Genomic_DNA"/>
</dbReference>
<accession>A0ABN8QMM9</accession>
<comment type="caution">
    <text evidence="1">The sequence shown here is derived from an EMBL/GenBank/DDBJ whole genome shotgun (WGS) entry which is preliminary data.</text>
</comment>
<proteinExistence type="predicted"/>
<reference evidence="1 2" key="1">
    <citation type="submission" date="2022-05" db="EMBL/GenBank/DDBJ databases">
        <authorList>
            <consortium name="Genoscope - CEA"/>
            <person name="William W."/>
        </authorList>
    </citation>
    <scope>NUCLEOTIDE SEQUENCE [LARGE SCALE GENOMIC DNA]</scope>
</reference>
<evidence type="ECO:0000313" key="2">
    <source>
        <dbReference type="Proteomes" id="UP001159405"/>
    </source>
</evidence>
<sequence>MRVNIEVDAGEARMENIKAGNKLCRCVTQDVTQHLWMKNWLTHLVLRNIKNCLIARVGREGVKYVLRDVKTFPNQRGPDQKIKWSAIKQNFSHLKDLDLKETDTRPVQLIIGNNNSDLILPMQILKPSGQSHADKVPYAVETPLGWAVNNWLPGEQRVASP</sequence>
<dbReference type="Proteomes" id="UP001159405">
    <property type="component" value="Unassembled WGS sequence"/>
</dbReference>
<gene>
    <name evidence="1" type="ORF">PLOB_00008583</name>
</gene>